<reference evidence="2" key="1">
    <citation type="submission" date="2023-08" db="EMBL/GenBank/DDBJ databases">
        <title>Reference Genome Resource for the Citrus Pathogen Phytophthora citrophthora.</title>
        <authorList>
            <person name="Moller H."/>
            <person name="Coetzee B."/>
            <person name="Rose L.J."/>
            <person name="Van Niekerk J.M."/>
        </authorList>
    </citation>
    <scope>NUCLEOTIDE SEQUENCE</scope>
    <source>
        <strain evidence="2">STE-U-9442</strain>
    </source>
</reference>
<dbReference type="Proteomes" id="UP001259832">
    <property type="component" value="Unassembled WGS sequence"/>
</dbReference>
<proteinExistence type="predicted"/>
<sequence length="77" mass="8810">MNCLLKQFDFLFIVTSQINTFYSCEPHLAIAYPIFLLQSSPKLVDDLVILVAILVAQILTTRFPAFALVRLPRDLRL</sequence>
<accession>A0AAD9GBB9</accession>
<evidence type="ECO:0000256" key="1">
    <source>
        <dbReference type="SAM" id="Phobius"/>
    </source>
</evidence>
<gene>
    <name evidence="2" type="ORF">P3T76_010996</name>
</gene>
<feature type="transmembrane region" description="Helical" evidence="1">
    <location>
        <begin position="47"/>
        <end position="69"/>
    </location>
</feature>
<keyword evidence="1" id="KW-0812">Transmembrane</keyword>
<dbReference type="PROSITE" id="PS51257">
    <property type="entry name" value="PROKAR_LIPOPROTEIN"/>
    <property type="match status" value="1"/>
</dbReference>
<comment type="caution">
    <text evidence="2">The sequence shown here is derived from an EMBL/GenBank/DDBJ whole genome shotgun (WGS) entry which is preliminary data.</text>
</comment>
<evidence type="ECO:0000313" key="2">
    <source>
        <dbReference type="EMBL" id="KAK1935230.1"/>
    </source>
</evidence>
<keyword evidence="1" id="KW-0472">Membrane</keyword>
<dbReference type="EMBL" id="JASMQC010000024">
    <property type="protein sequence ID" value="KAK1935230.1"/>
    <property type="molecule type" value="Genomic_DNA"/>
</dbReference>
<protein>
    <submittedName>
        <fullName evidence="2">Uncharacterized protein</fullName>
    </submittedName>
</protein>
<evidence type="ECO:0000313" key="3">
    <source>
        <dbReference type="Proteomes" id="UP001259832"/>
    </source>
</evidence>
<dbReference type="AlphaFoldDB" id="A0AAD9GBB9"/>
<name>A0AAD9GBB9_9STRA</name>
<keyword evidence="1" id="KW-1133">Transmembrane helix</keyword>
<keyword evidence="3" id="KW-1185">Reference proteome</keyword>
<organism evidence="2 3">
    <name type="scientific">Phytophthora citrophthora</name>
    <dbReference type="NCBI Taxonomy" id="4793"/>
    <lineage>
        <taxon>Eukaryota</taxon>
        <taxon>Sar</taxon>
        <taxon>Stramenopiles</taxon>
        <taxon>Oomycota</taxon>
        <taxon>Peronosporomycetes</taxon>
        <taxon>Peronosporales</taxon>
        <taxon>Peronosporaceae</taxon>
        <taxon>Phytophthora</taxon>
    </lineage>
</organism>